<comment type="caution">
    <text evidence="9">The sequence shown here is derived from an EMBL/GenBank/DDBJ whole genome shotgun (WGS) entry which is preliminary data.</text>
</comment>
<dbReference type="InterPro" id="IPR050139">
    <property type="entry name" value="GMP_reductase"/>
</dbReference>
<evidence type="ECO:0000256" key="1">
    <source>
        <dbReference type="ARBA" id="ARBA00012678"/>
    </source>
</evidence>
<dbReference type="Pfam" id="PF00478">
    <property type="entry name" value="IMPDH"/>
    <property type="match status" value="1"/>
</dbReference>
<dbReference type="InterPro" id="IPR005993">
    <property type="entry name" value="GMPR"/>
</dbReference>
<dbReference type="EMBL" id="LAZR01015886">
    <property type="protein sequence ID" value="KKM06928.1"/>
    <property type="molecule type" value="Genomic_DNA"/>
</dbReference>
<keyword evidence="3" id="KW-0521">NADP</keyword>
<gene>
    <name evidence="9" type="ORF">LCGC14_1739080</name>
</gene>
<dbReference type="GO" id="GO:1902560">
    <property type="term" value="C:GMP reductase complex"/>
    <property type="evidence" value="ECO:0007669"/>
    <property type="project" value="InterPro"/>
</dbReference>
<keyword evidence="5" id="KW-0560">Oxidoreductase</keyword>
<dbReference type="InterPro" id="IPR013785">
    <property type="entry name" value="Aldolase_TIM"/>
</dbReference>
<evidence type="ECO:0000256" key="5">
    <source>
        <dbReference type="ARBA" id="ARBA00023002"/>
    </source>
</evidence>
<dbReference type="InterPro" id="IPR001093">
    <property type="entry name" value="IMP_DH_GMPRt"/>
</dbReference>
<dbReference type="SUPFAM" id="SSF51412">
    <property type="entry name" value="Inosine monophosphate dehydrogenase (IMPDH)"/>
    <property type="match status" value="1"/>
</dbReference>
<dbReference type="CDD" id="cd00381">
    <property type="entry name" value="IMPDH"/>
    <property type="match status" value="1"/>
</dbReference>
<dbReference type="AlphaFoldDB" id="A0A0F9K6X8"/>
<evidence type="ECO:0000313" key="9">
    <source>
        <dbReference type="EMBL" id="KKM06928.1"/>
    </source>
</evidence>
<dbReference type="EC" id="1.7.1.7" evidence="1"/>
<dbReference type="Gene3D" id="3.20.20.70">
    <property type="entry name" value="Aldolase class I"/>
    <property type="match status" value="1"/>
</dbReference>
<dbReference type="NCBIfam" id="NF003470">
    <property type="entry name" value="PRK05096.1"/>
    <property type="match status" value="1"/>
</dbReference>
<feature type="domain" description="IMP dehydrogenase/GMP reductase" evidence="8">
    <location>
        <begin position="9"/>
        <end position="357"/>
    </location>
</feature>
<evidence type="ECO:0000256" key="6">
    <source>
        <dbReference type="ARBA" id="ARBA00030699"/>
    </source>
</evidence>
<dbReference type="HAMAP" id="MF_00596">
    <property type="entry name" value="GMP_reduct_type1"/>
    <property type="match status" value="1"/>
</dbReference>
<organism evidence="9">
    <name type="scientific">marine sediment metagenome</name>
    <dbReference type="NCBI Taxonomy" id="412755"/>
    <lineage>
        <taxon>unclassified sequences</taxon>
        <taxon>metagenomes</taxon>
        <taxon>ecological metagenomes</taxon>
    </lineage>
</organism>
<reference evidence="9" key="1">
    <citation type="journal article" date="2015" name="Nature">
        <title>Complex archaea that bridge the gap between prokaryotes and eukaryotes.</title>
        <authorList>
            <person name="Spang A."/>
            <person name="Saw J.H."/>
            <person name="Jorgensen S.L."/>
            <person name="Zaremba-Niedzwiedzka K."/>
            <person name="Martijn J."/>
            <person name="Lind A.E."/>
            <person name="van Eijk R."/>
            <person name="Schleper C."/>
            <person name="Guy L."/>
            <person name="Ettema T.J."/>
        </authorList>
    </citation>
    <scope>NUCLEOTIDE SEQUENCE</scope>
</reference>
<accession>A0A0F9K6X8</accession>
<keyword evidence="4" id="KW-0630">Potassium</keyword>
<dbReference type="SMART" id="SM01240">
    <property type="entry name" value="IMPDH"/>
    <property type="match status" value="1"/>
</dbReference>
<comment type="catalytic activity">
    <reaction evidence="7">
        <text>IMP + NH4(+) + NADP(+) = GMP + NADPH + 2 H(+)</text>
        <dbReference type="Rhea" id="RHEA:17185"/>
        <dbReference type="ChEBI" id="CHEBI:15378"/>
        <dbReference type="ChEBI" id="CHEBI:28938"/>
        <dbReference type="ChEBI" id="CHEBI:57783"/>
        <dbReference type="ChEBI" id="CHEBI:58053"/>
        <dbReference type="ChEBI" id="CHEBI:58115"/>
        <dbReference type="ChEBI" id="CHEBI:58349"/>
        <dbReference type="EC" id="1.7.1.7"/>
    </reaction>
</comment>
<evidence type="ECO:0000259" key="8">
    <source>
        <dbReference type="Pfam" id="PF00478"/>
    </source>
</evidence>
<proteinExistence type="inferred from homology"/>
<dbReference type="GO" id="GO:0009117">
    <property type="term" value="P:nucleotide metabolic process"/>
    <property type="evidence" value="ECO:0007669"/>
    <property type="project" value="InterPro"/>
</dbReference>
<dbReference type="PIRSF" id="PIRSF000235">
    <property type="entry name" value="GMP_reductase"/>
    <property type="match status" value="1"/>
</dbReference>
<name>A0A0F9K6X8_9ZZZZ</name>
<evidence type="ECO:0000256" key="2">
    <source>
        <dbReference type="ARBA" id="ARBA00015800"/>
    </source>
</evidence>
<dbReference type="PANTHER" id="PTHR43170">
    <property type="entry name" value="GMP REDUCTASE"/>
    <property type="match status" value="1"/>
</dbReference>
<evidence type="ECO:0000256" key="7">
    <source>
        <dbReference type="ARBA" id="ARBA00048616"/>
    </source>
</evidence>
<evidence type="ECO:0000256" key="4">
    <source>
        <dbReference type="ARBA" id="ARBA00022958"/>
    </source>
</evidence>
<dbReference type="PANTHER" id="PTHR43170:SF5">
    <property type="entry name" value="GMP REDUCTASE"/>
    <property type="match status" value="1"/>
</dbReference>
<dbReference type="GO" id="GO:0003920">
    <property type="term" value="F:GMP reductase activity"/>
    <property type="evidence" value="ECO:0007669"/>
    <property type="project" value="UniProtKB-EC"/>
</dbReference>
<evidence type="ECO:0000256" key="3">
    <source>
        <dbReference type="ARBA" id="ARBA00022857"/>
    </source>
</evidence>
<sequence length="365" mass="40071">MRIEDGVKLDYKDVLIVPQRSDIPSRTKVNLIRKFKFKHSRRILTGLPVIAANMDATGTMEMADALFKHKMFTALHKHYEPKQLVDFFSKYKDKRWKYTFYSLGIGDFDKLVNVRSIISDMDFPYLVNLDVANGMTEAFVQALKALRKLCPNSVIMAGNVVGANMAEHLILCGADIAKIGIGPGSCCQSRIKTGVGFPQLSAISGASFAAHGLKGHVCGDGGCTRVGDICKGLAAGGDFIMIGGLLAGTDECSGKWKYKGCYEMGLTSEYYKEHREEYKTGFIFYGMASEEAQEKYNGGLSNYKAVEGKSVTIPYKGPVENIIREIKGGLASACTYVGASKIKDLPKCASFVRCTQQENTVFNNE</sequence>
<protein>
    <recommendedName>
        <fullName evidence="2">GMP reductase</fullName>
        <ecNumber evidence="1">1.7.1.7</ecNumber>
    </recommendedName>
    <alternativeName>
        <fullName evidence="6">Guanosine 5'-monophosphate oxidoreductase</fullName>
    </alternativeName>
</protein>